<sequence>MLDQLTVHKKCCSLCDSTPASIFPRSNDALTACKPPCVTVADMQYYYDMDIFGCRDLRVAGPLSHWDTIEVGLMSRGAQALPIYALRAGEFGRRYRHFSQWRFIFLNTFSPKLALDRISGTTTSSSLWKDRKMLPSFFDSVHEEINFCFWPGESGRSGPLTQAAGAGMDWALASRHSPLAPCPCGKCSMELGTRHSFPSYGFLFNAFLYRLHLDSSGFIPPAGDLSRDLANVQKSPLSGGARTPTPGVRCPHIPSLPQTGSGKSLLLPLSDPFGGQSSFSSRHPSVAYFTVNACFMTGSRYISPTKNALPTVNKRGGLDLMLAQSAAAACIDDLKAPTTGSDKKKKRADPERECSTRDHRLLGPQSNRSSWPPRRLFQRASCCLW</sequence>
<gene>
    <name evidence="2" type="ORF">KSP40_PGU013931</name>
</gene>
<organism evidence="2 3">
    <name type="scientific">Platanthera guangdongensis</name>
    <dbReference type="NCBI Taxonomy" id="2320717"/>
    <lineage>
        <taxon>Eukaryota</taxon>
        <taxon>Viridiplantae</taxon>
        <taxon>Streptophyta</taxon>
        <taxon>Embryophyta</taxon>
        <taxon>Tracheophyta</taxon>
        <taxon>Spermatophyta</taxon>
        <taxon>Magnoliopsida</taxon>
        <taxon>Liliopsida</taxon>
        <taxon>Asparagales</taxon>
        <taxon>Orchidaceae</taxon>
        <taxon>Orchidoideae</taxon>
        <taxon>Orchideae</taxon>
        <taxon>Orchidinae</taxon>
        <taxon>Platanthera</taxon>
    </lineage>
</organism>
<evidence type="ECO:0000313" key="2">
    <source>
        <dbReference type="EMBL" id="KAK8942314.1"/>
    </source>
</evidence>
<keyword evidence="3" id="KW-1185">Reference proteome</keyword>
<evidence type="ECO:0000256" key="1">
    <source>
        <dbReference type="SAM" id="MobiDB-lite"/>
    </source>
</evidence>
<dbReference type="Proteomes" id="UP001412067">
    <property type="component" value="Unassembled WGS sequence"/>
</dbReference>
<feature type="region of interest" description="Disordered" evidence="1">
    <location>
        <begin position="336"/>
        <end position="372"/>
    </location>
</feature>
<accession>A0ABR2LKR1</accession>
<dbReference type="EMBL" id="JBBWWR010000019">
    <property type="protein sequence ID" value="KAK8942314.1"/>
    <property type="molecule type" value="Genomic_DNA"/>
</dbReference>
<reference evidence="2 3" key="1">
    <citation type="journal article" date="2022" name="Nat. Plants">
        <title>Genomes of leafy and leafless Platanthera orchids illuminate the evolution of mycoheterotrophy.</title>
        <authorList>
            <person name="Li M.H."/>
            <person name="Liu K.W."/>
            <person name="Li Z."/>
            <person name="Lu H.C."/>
            <person name="Ye Q.L."/>
            <person name="Zhang D."/>
            <person name="Wang J.Y."/>
            <person name="Li Y.F."/>
            <person name="Zhong Z.M."/>
            <person name="Liu X."/>
            <person name="Yu X."/>
            <person name="Liu D.K."/>
            <person name="Tu X.D."/>
            <person name="Liu B."/>
            <person name="Hao Y."/>
            <person name="Liao X.Y."/>
            <person name="Jiang Y.T."/>
            <person name="Sun W.H."/>
            <person name="Chen J."/>
            <person name="Chen Y.Q."/>
            <person name="Ai Y."/>
            <person name="Zhai J.W."/>
            <person name="Wu S.S."/>
            <person name="Zhou Z."/>
            <person name="Hsiao Y.Y."/>
            <person name="Wu W.L."/>
            <person name="Chen Y.Y."/>
            <person name="Lin Y.F."/>
            <person name="Hsu J.L."/>
            <person name="Li C.Y."/>
            <person name="Wang Z.W."/>
            <person name="Zhao X."/>
            <person name="Zhong W.Y."/>
            <person name="Ma X.K."/>
            <person name="Ma L."/>
            <person name="Huang J."/>
            <person name="Chen G.Z."/>
            <person name="Huang M.Z."/>
            <person name="Huang L."/>
            <person name="Peng D.H."/>
            <person name="Luo Y.B."/>
            <person name="Zou S.Q."/>
            <person name="Chen S.P."/>
            <person name="Lan S."/>
            <person name="Tsai W.C."/>
            <person name="Van de Peer Y."/>
            <person name="Liu Z.J."/>
        </authorList>
    </citation>
    <scope>NUCLEOTIDE SEQUENCE [LARGE SCALE GENOMIC DNA]</scope>
    <source>
        <strain evidence="2">Lor288</strain>
    </source>
</reference>
<comment type="caution">
    <text evidence="2">The sequence shown here is derived from an EMBL/GenBank/DDBJ whole genome shotgun (WGS) entry which is preliminary data.</text>
</comment>
<evidence type="ECO:0000313" key="3">
    <source>
        <dbReference type="Proteomes" id="UP001412067"/>
    </source>
</evidence>
<name>A0ABR2LKR1_9ASPA</name>
<proteinExistence type="predicted"/>
<protein>
    <submittedName>
        <fullName evidence="2">Uncharacterized protein</fullName>
    </submittedName>
</protein>
<feature type="compositionally biased region" description="Basic and acidic residues" evidence="1">
    <location>
        <begin position="348"/>
        <end position="361"/>
    </location>
</feature>